<evidence type="ECO:0000313" key="2">
    <source>
        <dbReference type="EMBL" id="EJW91568.1"/>
    </source>
</evidence>
<keyword evidence="1" id="KW-1133">Transmembrane helix</keyword>
<dbReference type="AlphaFoldDB" id="J9FAX5"/>
<proteinExistence type="predicted"/>
<keyword evidence="1" id="KW-0472">Membrane</keyword>
<feature type="transmembrane region" description="Helical" evidence="1">
    <location>
        <begin position="45"/>
        <end position="65"/>
    </location>
</feature>
<reference evidence="2" key="1">
    <citation type="journal article" date="2012" name="PLoS ONE">
        <title>Gene sets for utilization of primary and secondary nutrition supplies in the distal gut of endangered iberian lynx.</title>
        <authorList>
            <person name="Alcaide M."/>
            <person name="Messina E."/>
            <person name="Richter M."/>
            <person name="Bargiela R."/>
            <person name="Peplies J."/>
            <person name="Huws S.A."/>
            <person name="Newbold C.J."/>
            <person name="Golyshin P.N."/>
            <person name="Simon M.A."/>
            <person name="Lopez G."/>
            <person name="Yakimov M.M."/>
            <person name="Ferrer M."/>
        </authorList>
    </citation>
    <scope>NUCLEOTIDE SEQUENCE</scope>
</reference>
<comment type="caution">
    <text evidence="2">The sequence shown here is derived from an EMBL/GenBank/DDBJ whole genome shotgun (WGS) entry which is preliminary data.</text>
</comment>
<feature type="non-terminal residue" evidence="2">
    <location>
        <position position="1"/>
    </location>
</feature>
<evidence type="ECO:0000256" key="1">
    <source>
        <dbReference type="SAM" id="Phobius"/>
    </source>
</evidence>
<accession>J9FAX5</accession>
<sequence length="157" mass="16553">AVAAYKAYKVAVTAYNAIMGVYKVVTAASATGTFTLAGAMTALNLPVLAVVAAIGLVVTAGILLYKNWDTVKAKAAQLGAKISEIWGNIKTWVSNAVSGLVTAFSNSFPLLSAYLAGWWQSISAAWENVKAIFTNIIDFVQNVFSGNWSAAWDKVVA</sequence>
<gene>
    <name evidence="2" type="ORF">EVA_20325</name>
</gene>
<dbReference type="EMBL" id="AMCI01008095">
    <property type="protein sequence ID" value="EJW91568.1"/>
    <property type="molecule type" value="Genomic_DNA"/>
</dbReference>
<feature type="non-terminal residue" evidence="2">
    <location>
        <position position="157"/>
    </location>
</feature>
<keyword evidence="1" id="KW-0812">Transmembrane</keyword>
<organism evidence="2">
    <name type="scientific">gut metagenome</name>
    <dbReference type="NCBI Taxonomy" id="749906"/>
    <lineage>
        <taxon>unclassified sequences</taxon>
        <taxon>metagenomes</taxon>
        <taxon>organismal metagenomes</taxon>
    </lineage>
</organism>
<name>J9FAX5_9ZZZZ</name>
<protein>
    <submittedName>
        <fullName evidence="2">Membrane protein</fullName>
    </submittedName>
</protein>